<name>A0AAW4RNM9_XANCI</name>
<organism evidence="2 3">
    <name type="scientific">Xanthomonas citri pv. sesbaniae</name>
    <dbReference type="NCBI Taxonomy" id="473425"/>
    <lineage>
        <taxon>Bacteria</taxon>
        <taxon>Pseudomonadati</taxon>
        <taxon>Pseudomonadota</taxon>
        <taxon>Gammaproteobacteria</taxon>
        <taxon>Lysobacterales</taxon>
        <taxon>Lysobacteraceae</taxon>
        <taxon>Xanthomonas</taxon>
    </lineage>
</organism>
<evidence type="ECO:0000313" key="2">
    <source>
        <dbReference type="EMBL" id="MBZ3925802.1"/>
    </source>
</evidence>
<sequence length="183" mass="19370">MRKTLLALTLATAAMAGPAIANENIALHVKVTNGQKVLVDTTLLTTAGEQAQARIGKDIKYVSSTTTYARGKTDKGLPAPPAERTYGTVFDGVEISITPELTGTGATDKVVLRTRVALSRLKKMGRAGEGQGRIDLPEAESFRTQSNSAVAWGAPQVITYKAAGEEGTDDYRIEVTPGHSKVN</sequence>
<evidence type="ECO:0000256" key="1">
    <source>
        <dbReference type="SAM" id="SignalP"/>
    </source>
</evidence>
<dbReference type="RefSeq" id="WP_089113780.1">
    <property type="nucleotide sequence ID" value="NZ_LOKL01000138.1"/>
</dbReference>
<dbReference type="AlphaFoldDB" id="A0AAW4RNM9"/>
<protein>
    <submittedName>
        <fullName evidence="2">Uncharacterized protein</fullName>
    </submittedName>
</protein>
<keyword evidence="1" id="KW-0732">Signal</keyword>
<gene>
    <name evidence="2" type="ORF">Xseb_17400</name>
</gene>
<feature type="signal peptide" evidence="1">
    <location>
        <begin position="1"/>
        <end position="21"/>
    </location>
</feature>
<proteinExistence type="predicted"/>
<accession>A0AAW4RNM9</accession>
<feature type="chain" id="PRO_5043576909" evidence="1">
    <location>
        <begin position="22"/>
        <end position="183"/>
    </location>
</feature>
<comment type="caution">
    <text evidence="2">The sequence shown here is derived from an EMBL/GenBank/DDBJ whole genome shotgun (WGS) entry which is preliminary data.</text>
</comment>
<reference evidence="2" key="1">
    <citation type="submission" date="2015-12" db="EMBL/GenBank/DDBJ databases">
        <authorList>
            <person name="Bansal K."/>
            <person name="Midha S."/>
            <person name="Patil P.B."/>
        </authorList>
    </citation>
    <scope>NUCLEOTIDE SEQUENCE</scope>
    <source>
        <strain evidence="2">LMG867</strain>
    </source>
</reference>
<dbReference type="Proteomes" id="UP000825388">
    <property type="component" value="Unassembled WGS sequence"/>
</dbReference>
<evidence type="ECO:0000313" key="3">
    <source>
        <dbReference type="Proteomes" id="UP000825388"/>
    </source>
</evidence>
<dbReference type="EMBL" id="LOKL01000138">
    <property type="protein sequence ID" value="MBZ3925802.1"/>
    <property type="molecule type" value="Genomic_DNA"/>
</dbReference>